<reference evidence="1" key="2">
    <citation type="submission" date="2025-09" db="UniProtKB">
        <authorList>
            <consortium name="Ensembl"/>
        </authorList>
    </citation>
    <scope>IDENTIFICATION</scope>
</reference>
<sequence length="141" mass="15158">RPETLQVNALVGGTAVQAQVQVLVVSFLHRVHHVLRHPHGKRQVAPDLPHHDGRPDVAGVDLHVLAQDLLHDLEGVGAVPVTPVLGAVCEGRGQLVGLGVVHLLVHTLLEVLEDDGELQDGDKNLLFSKSESPFSNHSYTT</sequence>
<protein>
    <submittedName>
        <fullName evidence="1">Uncharacterized protein</fullName>
    </submittedName>
</protein>
<dbReference type="PaxDb" id="30732-ENSOMEP00000024928"/>
<name>A0A3B3D4B9_ORYME</name>
<dbReference type="Proteomes" id="UP000261560">
    <property type="component" value="Unplaced"/>
</dbReference>
<accession>A0A3B3D4B9</accession>
<reference evidence="1" key="1">
    <citation type="submission" date="2025-08" db="UniProtKB">
        <authorList>
            <consortium name="Ensembl"/>
        </authorList>
    </citation>
    <scope>IDENTIFICATION</scope>
</reference>
<dbReference type="Ensembl" id="ENSOMET00000008460.1">
    <property type="protein sequence ID" value="ENSOMEP00000024928.1"/>
    <property type="gene ID" value="ENSOMEG00000005842.1"/>
</dbReference>
<dbReference type="AlphaFoldDB" id="A0A3B3D4B9"/>
<dbReference type="GeneTree" id="ENSGT00940000174630"/>
<proteinExistence type="predicted"/>
<evidence type="ECO:0000313" key="1">
    <source>
        <dbReference type="Ensembl" id="ENSOMEP00000024928.1"/>
    </source>
</evidence>
<dbReference type="OMA" id="HMLPRNL"/>
<keyword evidence="2" id="KW-1185">Reference proteome</keyword>
<organism evidence="1 2">
    <name type="scientific">Oryzias melastigma</name>
    <name type="common">Marine medaka</name>
    <dbReference type="NCBI Taxonomy" id="30732"/>
    <lineage>
        <taxon>Eukaryota</taxon>
        <taxon>Metazoa</taxon>
        <taxon>Chordata</taxon>
        <taxon>Craniata</taxon>
        <taxon>Vertebrata</taxon>
        <taxon>Euteleostomi</taxon>
        <taxon>Actinopterygii</taxon>
        <taxon>Neopterygii</taxon>
        <taxon>Teleostei</taxon>
        <taxon>Neoteleostei</taxon>
        <taxon>Acanthomorphata</taxon>
        <taxon>Ovalentaria</taxon>
        <taxon>Atherinomorphae</taxon>
        <taxon>Beloniformes</taxon>
        <taxon>Adrianichthyidae</taxon>
        <taxon>Oryziinae</taxon>
        <taxon>Oryzias</taxon>
    </lineage>
</organism>
<evidence type="ECO:0000313" key="2">
    <source>
        <dbReference type="Proteomes" id="UP000261560"/>
    </source>
</evidence>